<dbReference type="AlphaFoldDB" id="A0A117IF46"/>
<sequence length="198" mass="20840">MANIDLDIAAYRFVAHQIARENEAPATVTAYVGAVAAAQRRAELSGGTLASELITELSMDRVAHAAAVSIGPVGMLTLQDWILTEAWTGLVEHAAELHAPGFTAEELMYRRAVIELLADEFEEPPAAAMALAAALVAARVRHLRGGGKIVDLVAAAARDELSDAQQSEVGRAIAGNWPKIVERAETMGTFAAIETAAA</sequence>
<reference evidence="1 2" key="1">
    <citation type="journal article" date="2016" name="Genome Announc.">
        <title>Draft Genome Sequences of Five Rapidly Growing Mycobacterium Species, M. thermoresistibile, M. fortuitum subsp. acetamidolyticum, M. canariasense, M. brisbanense, and M. novocastrense.</title>
        <authorList>
            <person name="Katahira K."/>
            <person name="Ogura Y."/>
            <person name="Gotoh Y."/>
            <person name="Hayashi T."/>
        </authorList>
    </citation>
    <scope>NUCLEOTIDE SEQUENCE [LARGE SCALE GENOMIC DNA]</scope>
    <source>
        <strain evidence="1 2">JCM6368</strain>
    </source>
</reference>
<dbReference type="EMBL" id="BCSZ01000035">
    <property type="protein sequence ID" value="GAT03656.1"/>
    <property type="molecule type" value="Genomic_DNA"/>
</dbReference>
<protein>
    <submittedName>
        <fullName evidence="1">Uncharacterized protein</fullName>
    </submittedName>
</protein>
<evidence type="ECO:0000313" key="2">
    <source>
        <dbReference type="Proteomes" id="UP000069705"/>
    </source>
</evidence>
<organism evidence="1 2">
    <name type="scientific">Mycolicibacterium fortuitum subsp. acetamidolyticum</name>
    <dbReference type="NCBI Taxonomy" id="144550"/>
    <lineage>
        <taxon>Bacteria</taxon>
        <taxon>Bacillati</taxon>
        <taxon>Actinomycetota</taxon>
        <taxon>Actinomycetes</taxon>
        <taxon>Mycobacteriales</taxon>
        <taxon>Mycobacteriaceae</taxon>
        <taxon>Mycolicibacterium</taxon>
    </lineage>
</organism>
<comment type="caution">
    <text evidence="1">The sequence shown here is derived from an EMBL/GenBank/DDBJ whole genome shotgun (WGS) entry which is preliminary data.</text>
</comment>
<accession>A0A117IF46</accession>
<dbReference type="Proteomes" id="UP000069705">
    <property type="component" value="Unassembled WGS sequence"/>
</dbReference>
<dbReference type="RefSeq" id="WP_061264257.1">
    <property type="nucleotide sequence ID" value="NZ_BCSZ01000035.1"/>
</dbReference>
<name>A0A117IF46_MYCFO</name>
<proteinExistence type="predicted"/>
<evidence type="ECO:0000313" key="1">
    <source>
        <dbReference type="EMBL" id="GAT03656.1"/>
    </source>
</evidence>
<gene>
    <name evidence="1" type="ORF">RMCFA_3768</name>
</gene>
<reference evidence="2" key="2">
    <citation type="submission" date="2016-02" db="EMBL/GenBank/DDBJ databases">
        <title>Draft genome sequence of five rapidly growing Mycobacterium species.</title>
        <authorList>
            <person name="Katahira K."/>
            <person name="Gotou Y."/>
            <person name="Iida K."/>
            <person name="Ogura Y."/>
            <person name="Hayashi T."/>
        </authorList>
    </citation>
    <scope>NUCLEOTIDE SEQUENCE [LARGE SCALE GENOMIC DNA]</scope>
    <source>
        <strain evidence="2">JCM6368</strain>
    </source>
</reference>